<keyword evidence="7" id="KW-0378">Hydrolase</keyword>
<dbReference type="EMBL" id="JAPDFW010000056">
    <property type="protein sequence ID" value="KAJ5077881.1"/>
    <property type="molecule type" value="Genomic_DNA"/>
</dbReference>
<protein>
    <recommendedName>
        <fullName evidence="5">acylaminoacyl-peptidase</fullName>
        <ecNumber evidence="5">3.4.19.1</ecNumber>
    </recommendedName>
</protein>
<dbReference type="SUPFAM" id="SSF82171">
    <property type="entry name" value="DPP6 N-terminal domain-like"/>
    <property type="match status" value="1"/>
</dbReference>
<evidence type="ECO:0000256" key="6">
    <source>
        <dbReference type="ARBA" id="ARBA00022490"/>
    </source>
</evidence>
<evidence type="ECO:0000259" key="8">
    <source>
        <dbReference type="Pfam" id="PF00326"/>
    </source>
</evidence>
<feature type="domain" description="Acylamino-acid-releasing enzyme N-terminal" evidence="9">
    <location>
        <begin position="12"/>
        <end position="425"/>
    </location>
</feature>
<dbReference type="InterPro" id="IPR029058">
    <property type="entry name" value="AB_hydrolase_fold"/>
</dbReference>
<name>A0A9Q0LSG5_ANAIG</name>
<dbReference type="Proteomes" id="UP001149090">
    <property type="component" value="Unassembled WGS sequence"/>
</dbReference>
<dbReference type="SUPFAM" id="SSF53474">
    <property type="entry name" value="alpha/beta-Hydrolases"/>
    <property type="match status" value="1"/>
</dbReference>
<dbReference type="GO" id="GO:0008242">
    <property type="term" value="F:omega peptidase activity"/>
    <property type="evidence" value="ECO:0007669"/>
    <property type="project" value="UniProtKB-EC"/>
</dbReference>
<dbReference type="GO" id="GO:0005737">
    <property type="term" value="C:cytoplasm"/>
    <property type="evidence" value="ECO:0007669"/>
    <property type="project" value="UniProtKB-SubCell"/>
</dbReference>
<keyword evidence="11" id="KW-1185">Reference proteome</keyword>
<dbReference type="GO" id="GO:0004252">
    <property type="term" value="F:serine-type endopeptidase activity"/>
    <property type="evidence" value="ECO:0007669"/>
    <property type="project" value="TreeGrafter"/>
</dbReference>
<evidence type="ECO:0000256" key="2">
    <source>
        <dbReference type="ARBA" id="ARBA00004496"/>
    </source>
</evidence>
<gene>
    <name evidence="10" type="ORF">M0811_05571</name>
</gene>
<evidence type="ECO:0000256" key="5">
    <source>
        <dbReference type="ARBA" id="ARBA00012917"/>
    </source>
</evidence>
<comment type="subcellular location">
    <subcellularLocation>
        <location evidence="2">Cytoplasm</location>
    </subcellularLocation>
</comment>
<dbReference type="Pfam" id="PF19283">
    <property type="entry name" value="APEH_N"/>
    <property type="match status" value="1"/>
</dbReference>
<proteinExistence type="inferred from homology"/>
<sequence length="770" mass="88926">MESLQKFKLEYEKYATIPTISSGKLFLNPKDQQLFSFLTFKQTHFPALTKTTFLNNYHIDLAQKTSIKIPFPIEIDNETLFAFSENGNFYATIKSTDENNTTLISVWDQHRKLFTQSIKDMHKKIYNESFFSCFSFSPDNSKLLYVAEFFDKENQKNPNFGNKSFWDNDCIRNQQDWGEAFSGLSTPMLFVFDIKQKTSQIVSGIPENISPGSGIWKDDNTIIFNGYEKPDVLMGIEYCYNRKSAIYQISLDKESPNLERLTTFFTVRSPRLNSTKTQLAFLAADEFKVHNNPVKLCVLDLQTNKIRVLVDVPKSKNVKDDYVLFEEKKIYFPGLFLHQLIENCWIENDTKIILNTQWKSTGKILSVDVTQENAQNQQFANVSFITDPSDDGVWSLLDSNHNSIIAKYSTPCLPYQVYYGNPIDFISSNMIQKNCVCLENSLDVINIDNDFEWSLHQIHVDDIESEYEMIVLQKKRSTKESEEKKYALVSPHGGPVSIYSTSFIFTNLFLCSLGYQILIVNYRGSLGFHPKILNSLTGKVGTQDINDVQNAVKFSRENQIISEKTQIGVIGGSHGGFITTHLIGQFPDFYKVAAVRNPVINIAIMSTTSDIPDWCTAETDIPKQPFTLNSDDLREMWNASPIRYVDNVKTPILMLIGNVDRRVPKSQGIEFYKSLKLRGKTTEIVIYEKDRHPLSRPETQADMFIRMALWLEKITKELQKNYKRITKELQKNHKIITKELQNNYKIIIKELQKNYKRIIKKNYKRITKGL</sequence>
<dbReference type="GO" id="GO:0006508">
    <property type="term" value="P:proteolysis"/>
    <property type="evidence" value="ECO:0007669"/>
    <property type="project" value="InterPro"/>
</dbReference>
<feature type="domain" description="Peptidase S9 prolyl oligopeptidase catalytic" evidence="8">
    <location>
        <begin position="506"/>
        <end position="716"/>
    </location>
</feature>
<keyword evidence="6" id="KW-0963">Cytoplasm</keyword>
<evidence type="ECO:0000313" key="10">
    <source>
        <dbReference type="EMBL" id="KAJ5077881.1"/>
    </source>
</evidence>
<evidence type="ECO:0000256" key="4">
    <source>
        <dbReference type="ARBA" id="ARBA00011881"/>
    </source>
</evidence>
<comment type="catalytic activity">
    <reaction evidence="1">
        <text>Cleavage of an N-acetyl or N-formyl amino acid from the N-terminus of a polypeptide.</text>
        <dbReference type="EC" id="3.4.19.1"/>
    </reaction>
</comment>
<dbReference type="OrthoDB" id="416344at2759"/>
<dbReference type="InterPro" id="IPR045550">
    <property type="entry name" value="AARE_N"/>
</dbReference>
<evidence type="ECO:0000256" key="3">
    <source>
        <dbReference type="ARBA" id="ARBA00010040"/>
    </source>
</evidence>
<organism evidence="10 11">
    <name type="scientific">Anaeramoeba ignava</name>
    <name type="common">Anaerobic marine amoeba</name>
    <dbReference type="NCBI Taxonomy" id="1746090"/>
    <lineage>
        <taxon>Eukaryota</taxon>
        <taxon>Metamonada</taxon>
        <taxon>Anaeramoebidae</taxon>
        <taxon>Anaeramoeba</taxon>
    </lineage>
</organism>
<dbReference type="InterPro" id="IPR001375">
    <property type="entry name" value="Peptidase_S9_cat"/>
</dbReference>
<comment type="subunit">
    <text evidence="4">Homotetramer.</text>
</comment>
<dbReference type="PANTHER" id="PTHR42776:SF4">
    <property type="entry name" value="ACYLAMINO-ACID-RELEASING ENZYME"/>
    <property type="match status" value="1"/>
</dbReference>
<dbReference type="OMA" id="NLLDFQW"/>
<evidence type="ECO:0000256" key="1">
    <source>
        <dbReference type="ARBA" id="ARBA00000721"/>
    </source>
</evidence>
<dbReference type="AlphaFoldDB" id="A0A9Q0LSG5"/>
<evidence type="ECO:0000256" key="7">
    <source>
        <dbReference type="ARBA" id="ARBA00022801"/>
    </source>
</evidence>
<dbReference type="Pfam" id="PF00326">
    <property type="entry name" value="Peptidase_S9"/>
    <property type="match status" value="1"/>
</dbReference>
<evidence type="ECO:0000259" key="9">
    <source>
        <dbReference type="Pfam" id="PF19283"/>
    </source>
</evidence>
<accession>A0A9Q0LSG5</accession>
<dbReference type="PANTHER" id="PTHR42776">
    <property type="entry name" value="SERINE PEPTIDASE S9 FAMILY MEMBER"/>
    <property type="match status" value="1"/>
</dbReference>
<comment type="caution">
    <text evidence="10">The sequence shown here is derived from an EMBL/GenBank/DDBJ whole genome shotgun (WGS) entry which is preliminary data.</text>
</comment>
<dbReference type="EC" id="3.4.19.1" evidence="5"/>
<dbReference type="Gene3D" id="3.40.50.1820">
    <property type="entry name" value="alpha/beta hydrolase"/>
    <property type="match status" value="1"/>
</dbReference>
<reference evidence="10" key="1">
    <citation type="submission" date="2022-10" db="EMBL/GenBank/DDBJ databases">
        <title>Novel sulphate-reducing endosymbionts in the free-living metamonad Anaeramoeba.</title>
        <authorList>
            <person name="Jerlstrom-Hultqvist J."/>
            <person name="Cepicka I."/>
            <person name="Gallot-Lavallee L."/>
            <person name="Salas-Leiva D."/>
            <person name="Curtis B.A."/>
            <person name="Zahonova K."/>
            <person name="Pipaliya S."/>
            <person name="Dacks J."/>
            <person name="Roger A.J."/>
        </authorList>
    </citation>
    <scope>NUCLEOTIDE SEQUENCE</scope>
    <source>
        <strain evidence="10">BMAN</strain>
    </source>
</reference>
<evidence type="ECO:0000313" key="11">
    <source>
        <dbReference type="Proteomes" id="UP001149090"/>
    </source>
</evidence>
<comment type="similarity">
    <text evidence="3">Belongs to the peptidase S9C family.</text>
</comment>